<organism evidence="5 6">
    <name type="scientific">Alteromonas hispanica</name>
    <dbReference type="NCBI Taxonomy" id="315421"/>
    <lineage>
        <taxon>Bacteria</taxon>
        <taxon>Pseudomonadati</taxon>
        <taxon>Pseudomonadota</taxon>
        <taxon>Gammaproteobacteria</taxon>
        <taxon>Alteromonadales</taxon>
        <taxon>Alteromonadaceae</taxon>
        <taxon>Alteromonas/Salinimonas group</taxon>
        <taxon>Alteromonas</taxon>
    </lineage>
</organism>
<dbReference type="GO" id="GO:0016020">
    <property type="term" value="C:membrane"/>
    <property type="evidence" value="ECO:0007669"/>
    <property type="project" value="InterPro"/>
</dbReference>
<feature type="domain" description="EAL" evidence="2">
    <location>
        <begin position="528"/>
        <end position="783"/>
    </location>
</feature>
<reference evidence="5 6" key="1">
    <citation type="submission" date="2020-01" db="EMBL/GenBank/DDBJ databases">
        <title>Genomes of bacteria type strains.</title>
        <authorList>
            <person name="Chen J."/>
            <person name="Zhu S."/>
            <person name="Yang J."/>
        </authorList>
    </citation>
    <scope>NUCLEOTIDE SEQUENCE [LARGE SCALE GENOMIC DNA]</scope>
    <source>
        <strain evidence="5 6">LMG 22958</strain>
    </source>
</reference>
<accession>A0A6L9MWW1</accession>
<feature type="domain" description="GGDEF" evidence="4">
    <location>
        <begin position="394"/>
        <end position="520"/>
    </location>
</feature>
<evidence type="ECO:0000256" key="1">
    <source>
        <dbReference type="SAM" id="Phobius"/>
    </source>
</evidence>
<keyword evidence="1" id="KW-1133">Transmembrane helix</keyword>
<dbReference type="GO" id="GO:0007165">
    <property type="term" value="P:signal transduction"/>
    <property type="evidence" value="ECO:0007669"/>
    <property type="project" value="InterPro"/>
</dbReference>
<dbReference type="Pfam" id="PF00990">
    <property type="entry name" value="GGDEF"/>
    <property type="match status" value="1"/>
</dbReference>
<feature type="transmembrane region" description="Helical" evidence="1">
    <location>
        <begin position="12"/>
        <end position="32"/>
    </location>
</feature>
<keyword evidence="1" id="KW-0812">Transmembrane</keyword>
<dbReference type="InterPro" id="IPR050706">
    <property type="entry name" value="Cyclic-di-GMP_PDE-like"/>
</dbReference>
<dbReference type="InterPro" id="IPR003660">
    <property type="entry name" value="HAMP_dom"/>
</dbReference>
<dbReference type="InterPro" id="IPR001633">
    <property type="entry name" value="EAL_dom"/>
</dbReference>
<sequence>MQTSLRQSLILLSFLGVTVATIIVVVSLWLSFSSMIKSHVDKEVVLVEKLLNNVLAEKESRTERNIASSLNAINSDAVLDNKDIEKLSHAFLGSLSQSIEGSANASESYVSSSYVSSSDACSLDIALINLDHTVISSTSNSYEKGAQSLQSVAMAAMGLNHVLSVENGVLTHLSLKSVVLNNERYYVLMARDIQREVLETVSALSEADISIIDRTAQVLLASTLSTRLAEEYHPSIAGFNWQDVTFSEAVSYIEYNIPVSTLNTSPAKITVLIDVANYVQSFREMQNMLFSLYLLALLIISLFFMVWTKRITSPLNSVITVIDSVSSGRYKNKLNSTSRFREINELESAIGQMQSKIFRREERIKYQAQHDDLTGLYNRNFLEEFFVTQMRDGKSIQVIAITVIGFRTINDLYGYSNGDNTLKSLAWRLLQWPGTSARLAGGEVIYITDEPLNELQLETLKYILEQPVESNLITIPVKVAMAVLECPEDASDTEELFRKLNIVSDNAIRSGAALTYYSEALEQGYNRRLLITTELKRVLATQQHELSVVYQPKIDLKTMKVCSMEVLLRWNNSRLGQVSPDEFISVAEQAGLIEQVTKWVMKTTITDLAYFRSKRYDFSVAMNLSTHDIQNKTLLNELVALLTEKGLSPASLQLEITESDLVADASLAVENLSSLKSLGFRFAIDDFGTGYSSLAYLKNLPVETIKIDKSFILNLSTDENDQQIVHTILSLAGIFELNVVAEGVEDAESLNILKEWGCDVAQGYYISRPLKREDLEAWLLTTPYHE</sequence>
<dbReference type="InterPro" id="IPR043128">
    <property type="entry name" value="Rev_trsase/Diguanyl_cyclase"/>
</dbReference>
<dbReference type="CDD" id="cd01949">
    <property type="entry name" value="GGDEF"/>
    <property type="match status" value="1"/>
</dbReference>
<gene>
    <name evidence="5" type="ORF">GTW09_12740</name>
</gene>
<dbReference type="SUPFAM" id="SSF55073">
    <property type="entry name" value="Nucleotide cyclase"/>
    <property type="match status" value="1"/>
</dbReference>
<evidence type="ECO:0000313" key="5">
    <source>
        <dbReference type="EMBL" id="NDW22393.1"/>
    </source>
</evidence>
<proteinExistence type="predicted"/>
<dbReference type="Gene3D" id="6.10.340.10">
    <property type="match status" value="1"/>
</dbReference>
<dbReference type="Gene3D" id="3.20.20.450">
    <property type="entry name" value="EAL domain"/>
    <property type="match status" value="1"/>
</dbReference>
<dbReference type="RefSeq" id="WP_163112183.1">
    <property type="nucleotide sequence ID" value="NZ_JAAAWP010000007.1"/>
</dbReference>
<dbReference type="EMBL" id="JAAAWP010000007">
    <property type="protein sequence ID" value="NDW22393.1"/>
    <property type="molecule type" value="Genomic_DNA"/>
</dbReference>
<dbReference type="PANTHER" id="PTHR33121">
    <property type="entry name" value="CYCLIC DI-GMP PHOSPHODIESTERASE PDEF"/>
    <property type="match status" value="1"/>
</dbReference>
<dbReference type="CDD" id="cd01948">
    <property type="entry name" value="EAL"/>
    <property type="match status" value="1"/>
</dbReference>
<evidence type="ECO:0000313" key="6">
    <source>
        <dbReference type="Proteomes" id="UP000478837"/>
    </source>
</evidence>
<evidence type="ECO:0000259" key="2">
    <source>
        <dbReference type="PROSITE" id="PS50883"/>
    </source>
</evidence>
<dbReference type="AlphaFoldDB" id="A0A6L9MWW1"/>
<dbReference type="Gene3D" id="3.30.70.270">
    <property type="match status" value="1"/>
</dbReference>
<protein>
    <submittedName>
        <fullName evidence="5">EAL domain-containing protein</fullName>
    </submittedName>
</protein>
<dbReference type="PANTHER" id="PTHR33121:SF19">
    <property type="entry name" value="CYCLIC DI-GMP PHOSPHODIESTERASE PA2567"/>
    <property type="match status" value="1"/>
</dbReference>
<evidence type="ECO:0000259" key="3">
    <source>
        <dbReference type="PROSITE" id="PS50885"/>
    </source>
</evidence>
<dbReference type="Proteomes" id="UP000478837">
    <property type="component" value="Unassembled WGS sequence"/>
</dbReference>
<comment type="caution">
    <text evidence="5">The sequence shown here is derived from an EMBL/GenBank/DDBJ whole genome shotgun (WGS) entry which is preliminary data.</text>
</comment>
<dbReference type="GO" id="GO:0071111">
    <property type="term" value="F:cyclic-guanylate-specific phosphodiesterase activity"/>
    <property type="evidence" value="ECO:0007669"/>
    <property type="project" value="InterPro"/>
</dbReference>
<dbReference type="SUPFAM" id="SSF141868">
    <property type="entry name" value="EAL domain-like"/>
    <property type="match status" value="1"/>
</dbReference>
<dbReference type="PROSITE" id="PS50887">
    <property type="entry name" value="GGDEF"/>
    <property type="match status" value="1"/>
</dbReference>
<dbReference type="SMART" id="SM00267">
    <property type="entry name" value="GGDEF"/>
    <property type="match status" value="1"/>
</dbReference>
<dbReference type="SMART" id="SM00052">
    <property type="entry name" value="EAL"/>
    <property type="match status" value="1"/>
</dbReference>
<dbReference type="PROSITE" id="PS50883">
    <property type="entry name" value="EAL"/>
    <property type="match status" value="1"/>
</dbReference>
<dbReference type="NCBIfam" id="TIGR00254">
    <property type="entry name" value="GGDEF"/>
    <property type="match status" value="1"/>
</dbReference>
<feature type="transmembrane region" description="Helical" evidence="1">
    <location>
        <begin position="288"/>
        <end position="307"/>
    </location>
</feature>
<dbReference type="InterPro" id="IPR000160">
    <property type="entry name" value="GGDEF_dom"/>
</dbReference>
<evidence type="ECO:0000259" key="4">
    <source>
        <dbReference type="PROSITE" id="PS50887"/>
    </source>
</evidence>
<dbReference type="InterPro" id="IPR029787">
    <property type="entry name" value="Nucleotide_cyclase"/>
</dbReference>
<keyword evidence="6" id="KW-1185">Reference proteome</keyword>
<dbReference type="PROSITE" id="PS50885">
    <property type="entry name" value="HAMP"/>
    <property type="match status" value="1"/>
</dbReference>
<name>A0A6L9MWW1_9ALTE</name>
<dbReference type="InterPro" id="IPR035919">
    <property type="entry name" value="EAL_sf"/>
</dbReference>
<keyword evidence="1" id="KW-0472">Membrane</keyword>
<dbReference type="Pfam" id="PF00563">
    <property type="entry name" value="EAL"/>
    <property type="match status" value="1"/>
</dbReference>
<feature type="domain" description="HAMP" evidence="3">
    <location>
        <begin position="309"/>
        <end position="362"/>
    </location>
</feature>